<evidence type="ECO:0000313" key="2">
    <source>
        <dbReference type="EMBL" id="ERM83190.1"/>
    </source>
</evidence>
<reference evidence="2 3" key="1">
    <citation type="journal article" date="2013" name="Genome Announc.">
        <title>Draft Genome Sequence of the Psychrophilic and Alkaliphilic Rhodonellum psychrophilum Strain GCM71T.</title>
        <authorList>
            <person name="Hauptmann A.L."/>
            <person name="Glaring M.A."/>
            <person name="Hallin P.F."/>
            <person name="Prieme A."/>
            <person name="Stougaard P."/>
        </authorList>
    </citation>
    <scope>NUCLEOTIDE SEQUENCE [LARGE SCALE GENOMIC DNA]</scope>
    <source>
        <strain evidence="2 3">GCM71</strain>
    </source>
</reference>
<organism evidence="2 3">
    <name type="scientific">Rhodonellum psychrophilum GCM71 = DSM 17998</name>
    <dbReference type="NCBI Taxonomy" id="1123057"/>
    <lineage>
        <taxon>Bacteria</taxon>
        <taxon>Pseudomonadati</taxon>
        <taxon>Bacteroidota</taxon>
        <taxon>Cytophagia</taxon>
        <taxon>Cytophagales</taxon>
        <taxon>Cytophagaceae</taxon>
        <taxon>Rhodonellum</taxon>
    </lineage>
</organism>
<accession>U5BRH9</accession>
<proteinExistence type="predicted"/>
<keyword evidence="1" id="KW-0472">Membrane</keyword>
<dbReference type="EMBL" id="AWXR01000016">
    <property type="protein sequence ID" value="ERM83190.1"/>
    <property type="molecule type" value="Genomic_DNA"/>
</dbReference>
<name>U5BRH9_9BACT</name>
<dbReference type="AlphaFoldDB" id="U5BRH9"/>
<keyword evidence="3" id="KW-1185">Reference proteome</keyword>
<protein>
    <submittedName>
        <fullName evidence="2">Uncharacterized protein</fullName>
    </submittedName>
</protein>
<gene>
    <name evidence="2" type="ORF">P872_16845</name>
</gene>
<dbReference type="Proteomes" id="UP000016843">
    <property type="component" value="Unassembled WGS sequence"/>
</dbReference>
<keyword evidence="1" id="KW-1133">Transmembrane helix</keyword>
<evidence type="ECO:0000313" key="3">
    <source>
        <dbReference type="Proteomes" id="UP000016843"/>
    </source>
</evidence>
<feature type="transmembrane region" description="Helical" evidence="1">
    <location>
        <begin position="5"/>
        <end position="22"/>
    </location>
</feature>
<comment type="caution">
    <text evidence="2">The sequence shown here is derived from an EMBL/GenBank/DDBJ whole genome shotgun (WGS) entry which is preliminary data.</text>
</comment>
<sequence length="37" mass="4517">MKRKYLLIFIGLVLFFYLAYLVRNWEAFVEGFKAGWN</sequence>
<keyword evidence="1" id="KW-0812">Transmembrane</keyword>
<evidence type="ECO:0000256" key="1">
    <source>
        <dbReference type="SAM" id="Phobius"/>
    </source>
</evidence>